<evidence type="ECO:0000313" key="1">
    <source>
        <dbReference type="EMBL" id="ETP00985.1"/>
    </source>
</evidence>
<dbReference type="EMBL" id="ANIX01004328">
    <property type="protein sequence ID" value="ETP00985.1"/>
    <property type="molecule type" value="Genomic_DNA"/>
</dbReference>
<sequence length="134" mass="15254">MDIDDFVCNSAGMDTETESFTRDELLSEASDEAFLETTDDDGREELTQDVDTAEEIFQEITTKNRVDAVRNVLLTLMDHPDLEYTLMKVLRTLQSRVREHLRVETEEPLTQTSITSCFTSTSRSQSPLAHLDFG</sequence>
<dbReference type="AlphaFoldDB" id="W2VRT9"/>
<protein>
    <submittedName>
        <fullName evidence="1">Uncharacterized protein</fullName>
    </submittedName>
</protein>
<organism evidence="1 2">
    <name type="scientific">Phytophthora nicotianae CJ01A1</name>
    <dbReference type="NCBI Taxonomy" id="1317063"/>
    <lineage>
        <taxon>Eukaryota</taxon>
        <taxon>Sar</taxon>
        <taxon>Stramenopiles</taxon>
        <taxon>Oomycota</taxon>
        <taxon>Peronosporomycetes</taxon>
        <taxon>Peronosporales</taxon>
        <taxon>Peronosporaceae</taxon>
        <taxon>Phytophthora</taxon>
    </lineage>
</organism>
<dbReference type="Proteomes" id="UP000018958">
    <property type="component" value="Unassembled WGS sequence"/>
</dbReference>
<accession>W2VRT9</accession>
<gene>
    <name evidence="1" type="ORF">F441_21690</name>
</gene>
<proteinExistence type="predicted"/>
<comment type="caution">
    <text evidence="1">The sequence shown here is derived from an EMBL/GenBank/DDBJ whole genome shotgun (WGS) entry which is preliminary data.</text>
</comment>
<reference evidence="1 2" key="1">
    <citation type="submission" date="2013-11" db="EMBL/GenBank/DDBJ databases">
        <title>The Genome Sequence of Phytophthora parasitica CJ01A1.</title>
        <authorList>
            <consortium name="The Broad Institute Genomics Platform"/>
            <person name="Russ C."/>
            <person name="Tyler B."/>
            <person name="Panabieres F."/>
            <person name="Shan W."/>
            <person name="Tripathy S."/>
            <person name="Grunwald N."/>
            <person name="Machado M."/>
            <person name="Johnson C.S."/>
            <person name="Walker B."/>
            <person name="Young S.K."/>
            <person name="Zeng Q."/>
            <person name="Gargeya S."/>
            <person name="Fitzgerald M."/>
            <person name="Haas B."/>
            <person name="Abouelleil A."/>
            <person name="Allen A.W."/>
            <person name="Alvarado L."/>
            <person name="Arachchi H.M."/>
            <person name="Berlin A.M."/>
            <person name="Chapman S.B."/>
            <person name="Gainer-Dewar J."/>
            <person name="Goldberg J."/>
            <person name="Griggs A."/>
            <person name="Gujja S."/>
            <person name="Hansen M."/>
            <person name="Howarth C."/>
            <person name="Imamovic A."/>
            <person name="Ireland A."/>
            <person name="Larimer J."/>
            <person name="McCowan C."/>
            <person name="Murphy C."/>
            <person name="Pearson M."/>
            <person name="Poon T.W."/>
            <person name="Priest M."/>
            <person name="Roberts A."/>
            <person name="Saif S."/>
            <person name="Shea T."/>
            <person name="Sisk P."/>
            <person name="Sykes S."/>
            <person name="Wortman J."/>
            <person name="Nusbaum C."/>
            <person name="Birren B."/>
        </authorList>
    </citation>
    <scope>NUCLEOTIDE SEQUENCE [LARGE SCALE GENOMIC DNA]</scope>
    <source>
        <strain evidence="1 2">CJ01A1</strain>
    </source>
</reference>
<name>W2VRT9_PHYNI</name>
<evidence type="ECO:0000313" key="2">
    <source>
        <dbReference type="Proteomes" id="UP000018958"/>
    </source>
</evidence>